<gene>
    <name evidence="1" type="ORF">C1H46_015824</name>
</gene>
<keyword evidence="2" id="KW-1185">Reference proteome</keyword>
<proteinExistence type="predicted"/>
<comment type="caution">
    <text evidence="1">The sequence shown here is derived from an EMBL/GenBank/DDBJ whole genome shotgun (WGS) entry which is preliminary data.</text>
</comment>
<name>A0A540MIF7_MALBA</name>
<accession>A0A540MIF7</accession>
<sequence>MLDAVKSRNAIASAAQNSAMESETVSSAVECTDVAANEDAKAEDYRSLHVC</sequence>
<evidence type="ECO:0000313" key="2">
    <source>
        <dbReference type="Proteomes" id="UP000315295"/>
    </source>
</evidence>
<dbReference type="AlphaFoldDB" id="A0A540MIF7"/>
<reference evidence="1 2" key="1">
    <citation type="journal article" date="2019" name="G3 (Bethesda)">
        <title>Sequencing of a Wild Apple (Malus baccata) Genome Unravels the Differences Between Cultivated and Wild Apple Species Regarding Disease Resistance and Cold Tolerance.</title>
        <authorList>
            <person name="Chen X."/>
        </authorList>
    </citation>
    <scope>NUCLEOTIDE SEQUENCE [LARGE SCALE GENOMIC DNA]</scope>
    <source>
        <strain evidence="2">cv. Shandingzi</strain>
        <tissue evidence="1">Leaves</tissue>
    </source>
</reference>
<protein>
    <submittedName>
        <fullName evidence="1">Uncharacterized protein</fullName>
    </submittedName>
</protein>
<dbReference type="EMBL" id="VIEB01000251">
    <property type="protein sequence ID" value="TQD98576.1"/>
    <property type="molecule type" value="Genomic_DNA"/>
</dbReference>
<dbReference type="Proteomes" id="UP000315295">
    <property type="component" value="Unassembled WGS sequence"/>
</dbReference>
<organism evidence="1 2">
    <name type="scientific">Malus baccata</name>
    <name type="common">Siberian crab apple</name>
    <name type="synonym">Pyrus baccata</name>
    <dbReference type="NCBI Taxonomy" id="106549"/>
    <lineage>
        <taxon>Eukaryota</taxon>
        <taxon>Viridiplantae</taxon>
        <taxon>Streptophyta</taxon>
        <taxon>Embryophyta</taxon>
        <taxon>Tracheophyta</taxon>
        <taxon>Spermatophyta</taxon>
        <taxon>Magnoliopsida</taxon>
        <taxon>eudicotyledons</taxon>
        <taxon>Gunneridae</taxon>
        <taxon>Pentapetalae</taxon>
        <taxon>rosids</taxon>
        <taxon>fabids</taxon>
        <taxon>Rosales</taxon>
        <taxon>Rosaceae</taxon>
        <taxon>Amygdaloideae</taxon>
        <taxon>Maleae</taxon>
        <taxon>Malus</taxon>
    </lineage>
</organism>
<evidence type="ECO:0000313" key="1">
    <source>
        <dbReference type="EMBL" id="TQD98576.1"/>
    </source>
</evidence>